<evidence type="ECO:0000256" key="1">
    <source>
        <dbReference type="ARBA" id="ARBA00004123"/>
    </source>
</evidence>
<dbReference type="AlphaFoldDB" id="A0A642V5T0"/>
<comment type="caution">
    <text evidence="5">The sequence shown here is derived from an EMBL/GenBank/DDBJ whole genome shotgun (WGS) entry which is preliminary data.</text>
</comment>
<protein>
    <recommendedName>
        <fullName evidence="4">Mediator complex subunit 15 KIX domain-containing protein</fullName>
    </recommendedName>
</protein>
<evidence type="ECO:0000259" key="4">
    <source>
        <dbReference type="Pfam" id="PF16987"/>
    </source>
</evidence>
<evidence type="ECO:0000256" key="2">
    <source>
        <dbReference type="ARBA" id="ARBA00023242"/>
    </source>
</evidence>
<dbReference type="GO" id="GO:0005634">
    <property type="term" value="C:nucleus"/>
    <property type="evidence" value="ECO:0007669"/>
    <property type="project" value="UniProtKB-SubCell"/>
</dbReference>
<gene>
    <name evidence="5" type="ORF">TRICI_002799</name>
</gene>
<keyword evidence="6" id="KW-1185">Reference proteome</keyword>
<evidence type="ECO:0000256" key="3">
    <source>
        <dbReference type="SAM" id="MobiDB-lite"/>
    </source>
</evidence>
<feature type="region of interest" description="Disordered" evidence="3">
    <location>
        <begin position="1"/>
        <end position="33"/>
    </location>
</feature>
<dbReference type="Pfam" id="PF16987">
    <property type="entry name" value="KIX_2"/>
    <property type="match status" value="1"/>
</dbReference>
<dbReference type="VEuPathDB" id="FungiDB:TRICI_002799"/>
<organism evidence="5 6">
    <name type="scientific">Trichomonascus ciferrii</name>
    <dbReference type="NCBI Taxonomy" id="44093"/>
    <lineage>
        <taxon>Eukaryota</taxon>
        <taxon>Fungi</taxon>
        <taxon>Dikarya</taxon>
        <taxon>Ascomycota</taxon>
        <taxon>Saccharomycotina</taxon>
        <taxon>Dipodascomycetes</taxon>
        <taxon>Dipodascales</taxon>
        <taxon>Trichomonascaceae</taxon>
        <taxon>Trichomonascus</taxon>
        <taxon>Trichomonascus ciferrii complex</taxon>
    </lineage>
</organism>
<dbReference type="EMBL" id="SWFS01000190">
    <property type="protein sequence ID" value="KAA8914931.1"/>
    <property type="molecule type" value="Genomic_DNA"/>
</dbReference>
<feature type="compositionally biased region" description="Low complexity" evidence="3">
    <location>
        <begin position="1"/>
        <end position="32"/>
    </location>
</feature>
<proteinExistence type="predicted"/>
<accession>A0A642V5T0</accession>
<sequence length="84" mass="9551">MDFPQQPGGNMQFNGGNNPPQQQQQHQPQGWQASVTYDERKRLIFILVGVIKNLGAYPHDKMVALAKQYENFIFNSASSKVSWV</sequence>
<comment type="subcellular location">
    <subcellularLocation>
        <location evidence="1">Nucleus</location>
    </subcellularLocation>
</comment>
<feature type="domain" description="Mediator complex subunit 15 KIX" evidence="4">
    <location>
        <begin position="29"/>
        <end position="81"/>
    </location>
</feature>
<dbReference type="InterPro" id="IPR036546">
    <property type="entry name" value="MED15_KIX"/>
</dbReference>
<name>A0A642V5T0_9ASCO</name>
<evidence type="ECO:0000313" key="5">
    <source>
        <dbReference type="EMBL" id="KAA8914931.1"/>
    </source>
</evidence>
<reference evidence="5" key="1">
    <citation type="journal article" date="2019" name="G3 (Bethesda)">
        <title>Genome Assemblies of Two Rare Opportunistic Yeast Pathogens: Diutina rugosa (syn. Candida rugosa) and Trichomonascus ciferrii (syn. Candida ciferrii).</title>
        <authorList>
            <person name="Mixao V."/>
            <person name="Saus E."/>
            <person name="Hansen A.P."/>
            <person name="Lass-Florl C."/>
            <person name="Gabaldon T."/>
        </authorList>
    </citation>
    <scope>NUCLEOTIDE SEQUENCE</scope>
    <source>
        <strain evidence="5">CBS 4856</strain>
    </source>
</reference>
<dbReference type="Proteomes" id="UP000761534">
    <property type="component" value="Unassembled WGS sequence"/>
</dbReference>
<keyword evidence="2" id="KW-0539">Nucleus</keyword>
<evidence type="ECO:0000313" key="6">
    <source>
        <dbReference type="Proteomes" id="UP000761534"/>
    </source>
</evidence>